<accession>A0A8B6BS29</accession>
<dbReference type="Pfam" id="PF00386">
    <property type="entry name" value="C1q"/>
    <property type="match status" value="1"/>
</dbReference>
<dbReference type="PROSITE" id="PS50871">
    <property type="entry name" value="C1Q"/>
    <property type="match status" value="1"/>
</dbReference>
<dbReference type="EMBL" id="UYJE01000616">
    <property type="protein sequence ID" value="VDH94637.1"/>
    <property type="molecule type" value="Genomic_DNA"/>
</dbReference>
<feature type="signal peptide" evidence="4">
    <location>
        <begin position="1"/>
        <end position="22"/>
    </location>
</feature>
<reference evidence="6" key="1">
    <citation type="submission" date="2018-11" db="EMBL/GenBank/DDBJ databases">
        <authorList>
            <person name="Alioto T."/>
            <person name="Alioto T."/>
        </authorList>
    </citation>
    <scope>NUCLEOTIDE SEQUENCE</scope>
</reference>
<sequence length="182" mass="20122">MSLTSMLISWIVVFYMVIVADATTSCRTADGQYDVTVKYRGKRRTESPKSTVIAFYAFMSKKITNPGVGRRLVFDVVKTNQGSGYNSHTGVFTCPKTGIYVFVWVIRLGSGYHSFDLMINNTVFGTTYLHNHSTDGNVSGTVVAHVSKGDSVYVRMHSTYKGTGVVHSDVYGRTAFSGWLLN</sequence>
<dbReference type="InterPro" id="IPR008983">
    <property type="entry name" value="Tumour_necrosis_fac-like_dom"/>
</dbReference>
<name>A0A8B6BS29_MYTGA</name>
<dbReference type="InterPro" id="IPR001073">
    <property type="entry name" value="C1q_dom"/>
</dbReference>
<dbReference type="OrthoDB" id="6062033at2759"/>
<evidence type="ECO:0000313" key="6">
    <source>
        <dbReference type="EMBL" id="VDH94637.1"/>
    </source>
</evidence>
<dbReference type="GO" id="GO:0005576">
    <property type="term" value="C:extracellular region"/>
    <property type="evidence" value="ECO:0007669"/>
    <property type="project" value="UniProtKB-SubCell"/>
</dbReference>
<comment type="caution">
    <text evidence="6">The sequence shown here is derived from an EMBL/GenBank/DDBJ whole genome shotgun (WGS) entry which is preliminary data.</text>
</comment>
<feature type="domain" description="C1q" evidence="5">
    <location>
        <begin position="48"/>
        <end position="182"/>
    </location>
</feature>
<evidence type="ECO:0000256" key="1">
    <source>
        <dbReference type="ARBA" id="ARBA00004613"/>
    </source>
</evidence>
<evidence type="ECO:0000256" key="4">
    <source>
        <dbReference type="SAM" id="SignalP"/>
    </source>
</evidence>
<feature type="chain" id="PRO_5032627157" description="C1q domain-containing protein" evidence="4">
    <location>
        <begin position="23"/>
        <end position="182"/>
    </location>
</feature>
<dbReference type="SMART" id="SM00110">
    <property type="entry name" value="C1Q"/>
    <property type="match status" value="1"/>
</dbReference>
<dbReference type="Gene3D" id="2.60.120.40">
    <property type="match status" value="1"/>
</dbReference>
<gene>
    <name evidence="6" type="ORF">MGAL_10B021151</name>
</gene>
<dbReference type="PRINTS" id="PR00007">
    <property type="entry name" value="COMPLEMNTC1Q"/>
</dbReference>
<dbReference type="AlphaFoldDB" id="A0A8B6BS29"/>
<keyword evidence="2" id="KW-0964">Secreted</keyword>
<dbReference type="PANTHER" id="PTHR22923:SF116">
    <property type="entry name" value="C1Q DOMAIN-CONTAINING PROTEIN"/>
    <property type="match status" value="1"/>
</dbReference>
<dbReference type="InterPro" id="IPR050822">
    <property type="entry name" value="Cerebellin_Synaptic_Org"/>
</dbReference>
<proteinExistence type="predicted"/>
<dbReference type="Proteomes" id="UP000596742">
    <property type="component" value="Unassembled WGS sequence"/>
</dbReference>
<keyword evidence="7" id="KW-1185">Reference proteome</keyword>
<organism evidence="6 7">
    <name type="scientific">Mytilus galloprovincialis</name>
    <name type="common">Mediterranean mussel</name>
    <dbReference type="NCBI Taxonomy" id="29158"/>
    <lineage>
        <taxon>Eukaryota</taxon>
        <taxon>Metazoa</taxon>
        <taxon>Spiralia</taxon>
        <taxon>Lophotrochozoa</taxon>
        <taxon>Mollusca</taxon>
        <taxon>Bivalvia</taxon>
        <taxon>Autobranchia</taxon>
        <taxon>Pteriomorphia</taxon>
        <taxon>Mytilida</taxon>
        <taxon>Mytiloidea</taxon>
        <taxon>Mytilidae</taxon>
        <taxon>Mytilinae</taxon>
        <taxon>Mytilus</taxon>
    </lineage>
</organism>
<keyword evidence="3 4" id="KW-0732">Signal</keyword>
<evidence type="ECO:0000313" key="7">
    <source>
        <dbReference type="Proteomes" id="UP000596742"/>
    </source>
</evidence>
<evidence type="ECO:0000256" key="3">
    <source>
        <dbReference type="ARBA" id="ARBA00022729"/>
    </source>
</evidence>
<comment type="subcellular location">
    <subcellularLocation>
        <location evidence="1">Secreted</location>
    </subcellularLocation>
</comment>
<protein>
    <recommendedName>
        <fullName evidence="5">C1q domain-containing protein</fullName>
    </recommendedName>
</protein>
<evidence type="ECO:0000256" key="2">
    <source>
        <dbReference type="ARBA" id="ARBA00022525"/>
    </source>
</evidence>
<dbReference type="SUPFAM" id="SSF49842">
    <property type="entry name" value="TNF-like"/>
    <property type="match status" value="1"/>
</dbReference>
<evidence type="ECO:0000259" key="5">
    <source>
        <dbReference type="PROSITE" id="PS50871"/>
    </source>
</evidence>
<dbReference type="PANTHER" id="PTHR22923">
    <property type="entry name" value="CEREBELLIN-RELATED"/>
    <property type="match status" value="1"/>
</dbReference>